<dbReference type="Proteomes" id="UP000824267">
    <property type="component" value="Unassembled WGS sequence"/>
</dbReference>
<feature type="chain" id="PRO_5039730214" evidence="1">
    <location>
        <begin position="21"/>
        <end position="85"/>
    </location>
</feature>
<dbReference type="AlphaFoldDB" id="A0A9D1UI12"/>
<accession>A0A9D1UI12</accession>
<name>A0A9D1UI12_9BACT</name>
<evidence type="ECO:0000256" key="1">
    <source>
        <dbReference type="SAM" id="SignalP"/>
    </source>
</evidence>
<protein>
    <submittedName>
        <fullName evidence="2">Uncharacterized protein</fullName>
    </submittedName>
</protein>
<reference evidence="2" key="2">
    <citation type="submission" date="2021-04" db="EMBL/GenBank/DDBJ databases">
        <authorList>
            <person name="Gilroy R."/>
        </authorList>
    </citation>
    <scope>NUCLEOTIDE SEQUENCE</scope>
    <source>
        <strain evidence="2">Gambia16-930</strain>
    </source>
</reference>
<sequence>MTKRLFGLIVLLLTTSVIQAQVLSESKKKEILTNYQKHIKNISAISSENVDMMPVYQYQLESANIFMEGNQKRNSDNDIYARWIE</sequence>
<evidence type="ECO:0000313" key="3">
    <source>
        <dbReference type="Proteomes" id="UP000824267"/>
    </source>
</evidence>
<organism evidence="2 3">
    <name type="scientific">Candidatus Onthomorpha intestinigallinarum</name>
    <dbReference type="NCBI Taxonomy" id="2840880"/>
    <lineage>
        <taxon>Bacteria</taxon>
        <taxon>Pseudomonadati</taxon>
        <taxon>Bacteroidota</taxon>
        <taxon>Bacteroidia</taxon>
        <taxon>Bacteroidales</taxon>
        <taxon>Candidatus Onthomorpha</taxon>
    </lineage>
</organism>
<dbReference type="EMBL" id="DXGG01000240">
    <property type="protein sequence ID" value="HIW88138.1"/>
    <property type="molecule type" value="Genomic_DNA"/>
</dbReference>
<feature type="non-terminal residue" evidence="2">
    <location>
        <position position="85"/>
    </location>
</feature>
<gene>
    <name evidence="2" type="ORF">IAC47_07730</name>
</gene>
<evidence type="ECO:0000313" key="2">
    <source>
        <dbReference type="EMBL" id="HIW88138.1"/>
    </source>
</evidence>
<keyword evidence="1" id="KW-0732">Signal</keyword>
<feature type="signal peptide" evidence="1">
    <location>
        <begin position="1"/>
        <end position="20"/>
    </location>
</feature>
<comment type="caution">
    <text evidence="2">The sequence shown here is derived from an EMBL/GenBank/DDBJ whole genome shotgun (WGS) entry which is preliminary data.</text>
</comment>
<reference evidence="2" key="1">
    <citation type="journal article" date="2021" name="PeerJ">
        <title>Extensive microbial diversity within the chicken gut microbiome revealed by metagenomics and culture.</title>
        <authorList>
            <person name="Gilroy R."/>
            <person name="Ravi A."/>
            <person name="Getino M."/>
            <person name="Pursley I."/>
            <person name="Horton D.L."/>
            <person name="Alikhan N.F."/>
            <person name="Baker D."/>
            <person name="Gharbi K."/>
            <person name="Hall N."/>
            <person name="Watson M."/>
            <person name="Adriaenssens E.M."/>
            <person name="Foster-Nyarko E."/>
            <person name="Jarju S."/>
            <person name="Secka A."/>
            <person name="Antonio M."/>
            <person name="Oren A."/>
            <person name="Chaudhuri R.R."/>
            <person name="La Ragione R."/>
            <person name="Hildebrand F."/>
            <person name="Pallen M.J."/>
        </authorList>
    </citation>
    <scope>NUCLEOTIDE SEQUENCE</scope>
    <source>
        <strain evidence="2">Gambia16-930</strain>
    </source>
</reference>
<proteinExistence type="predicted"/>